<geneLocation type="plasmid" evidence="3 4">
    <name>unnamed2</name>
</geneLocation>
<accession>A0ABY4GDE3</accession>
<dbReference type="Pfam" id="PF02358">
    <property type="entry name" value="Trehalose_PPase"/>
    <property type="match status" value="1"/>
</dbReference>
<dbReference type="NCBIfam" id="TIGR01484">
    <property type="entry name" value="HAD-SF-IIB"/>
    <property type="match status" value="1"/>
</dbReference>
<sequence length="742" mass="84296">MGKTIIVSNRLPLKVQRTDAGFLLQPREGGLAIGLDPMYRSGDYLWVGWPGLTPENEAEQQAITALLQVEGMTPVFLSETEVSSYYEGFSNGTLWPTFHYFAQYSAFDYEQWAAYVAVNEKFCTAILTIAGPDDRIWVHDYELMLLPQQLRQVRPQATIGFFLHTPFPSYELLRVLPCRKELLLGLLGADLIGFQTLGYMRHFLSSVSQLLGLPTHNSQIETPSRTIWAEAFPMGIDYNRCVAAAGAPATQMFAHTYREALREARVVLSLDRLDYTNGIAERLNAFEKLLQRYPQWQGQVSLVMVVVPSREQVELYRKLKEEIDELVGRLNAQYRTINWRPVHYFYRSLPFEEVAAWYSLADIGLVTPIRDGMNLVAKEYVASRTDQRGVLILSERAGAARELADALLINPTDTSELADALHEALLMPETEQRRRMVAMQALVKQYDAFAWSHRFLAQLTEVKTKQLGLATAPLGPEITQALVEAYRHARQRLLLLDYDGTLVPFRAHPERAQPDAELLALLQELSESPDTQVALVSGRDRHTLTEWFGHLPLGLIAEEGAWLRPPHQEWMLFHELRADWKQELRPVLDLYVVRASGSFIEEKEFSLVWHFRRVDPDLGRRRARELVSHLLFLAANSDLQVLEGDKMVEIRNAGIHKGAAAVRWLSLYQPDFVLALGDDRTDEDMFRVLPPDAYTVKVGESARSQARYHVSSIRDALTLLRSLRVPAPVATSSAPSKPFPYL</sequence>
<gene>
    <name evidence="3" type="ORF">MUN86_24610</name>
</gene>
<dbReference type="Proteomes" id="UP000830401">
    <property type="component" value="Plasmid unnamed2"/>
</dbReference>
<dbReference type="EMBL" id="CP095063">
    <property type="protein sequence ID" value="UOQ68894.1"/>
    <property type="molecule type" value="Genomic_DNA"/>
</dbReference>
<dbReference type="Gene3D" id="3.40.50.1000">
    <property type="entry name" value="HAD superfamily/HAD-like"/>
    <property type="match status" value="1"/>
</dbReference>
<comment type="similarity">
    <text evidence="1">In the C-terminal section; belongs to the trehalose phosphatase family.</text>
</comment>
<evidence type="ECO:0000256" key="1">
    <source>
        <dbReference type="ARBA" id="ARBA00006330"/>
    </source>
</evidence>
<dbReference type="CDD" id="cd03788">
    <property type="entry name" value="GT20_TPS"/>
    <property type="match status" value="1"/>
</dbReference>
<name>A0ABY4GDE3_9BACT</name>
<dbReference type="InterPro" id="IPR006379">
    <property type="entry name" value="HAD-SF_hydro_IIB"/>
</dbReference>
<dbReference type="SUPFAM" id="SSF53756">
    <property type="entry name" value="UDP-Glycosyltransferase/glycogen phosphorylase"/>
    <property type="match status" value="1"/>
</dbReference>
<dbReference type="PANTHER" id="PTHR10788">
    <property type="entry name" value="TREHALOSE-6-PHOSPHATE SYNTHASE"/>
    <property type="match status" value="1"/>
</dbReference>
<organism evidence="3 4">
    <name type="scientific">Hymenobacter volaticus</name>
    <dbReference type="NCBI Taxonomy" id="2932254"/>
    <lineage>
        <taxon>Bacteria</taxon>
        <taxon>Pseudomonadati</taxon>
        <taxon>Bacteroidota</taxon>
        <taxon>Cytophagia</taxon>
        <taxon>Cytophagales</taxon>
        <taxon>Hymenobacteraceae</taxon>
        <taxon>Hymenobacter</taxon>
    </lineage>
</organism>
<protein>
    <submittedName>
        <fullName evidence="3">Bifunctional alpha,alpha-trehalose-phosphate synthase (UDP-forming)/trehalose-phosphatase</fullName>
    </submittedName>
</protein>
<keyword evidence="3" id="KW-0614">Plasmid</keyword>
<keyword evidence="4" id="KW-1185">Reference proteome</keyword>
<dbReference type="Pfam" id="PF00982">
    <property type="entry name" value="Glyco_transf_20"/>
    <property type="match status" value="1"/>
</dbReference>
<evidence type="ECO:0000256" key="2">
    <source>
        <dbReference type="ARBA" id="ARBA00008799"/>
    </source>
</evidence>
<dbReference type="Gene3D" id="3.30.70.1020">
    <property type="entry name" value="Trehalose-6-phosphate phosphatase related protein, domain 2"/>
    <property type="match status" value="1"/>
</dbReference>
<dbReference type="InterPro" id="IPR001830">
    <property type="entry name" value="Glyco_trans_20"/>
</dbReference>
<dbReference type="NCBIfam" id="TIGR00685">
    <property type="entry name" value="T6PP"/>
    <property type="match status" value="1"/>
</dbReference>
<evidence type="ECO:0000313" key="4">
    <source>
        <dbReference type="Proteomes" id="UP000830401"/>
    </source>
</evidence>
<dbReference type="CDD" id="cd01627">
    <property type="entry name" value="HAD_TPP"/>
    <property type="match status" value="1"/>
</dbReference>
<evidence type="ECO:0000313" key="3">
    <source>
        <dbReference type="EMBL" id="UOQ68894.1"/>
    </source>
</evidence>
<dbReference type="NCBIfam" id="NF011071">
    <property type="entry name" value="PRK14501.1"/>
    <property type="match status" value="1"/>
</dbReference>
<dbReference type="PANTHER" id="PTHR10788:SF106">
    <property type="entry name" value="BCDNA.GH08860"/>
    <property type="match status" value="1"/>
</dbReference>
<dbReference type="Gene3D" id="3.40.50.2000">
    <property type="entry name" value="Glycogen Phosphorylase B"/>
    <property type="match status" value="2"/>
</dbReference>
<dbReference type="SUPFAM" id="SSF56784">
    <property type="entry name" value="HAD-like"/>
    <property type="match status" value="1"/>
</dbReference>
<dbReference type="InterPro" id="IPR036412">
    <property type="entry name" value="HAD-like_sf"/>
</dbReference>
<dbReference type="RefSeq" id="WP_245126536.1">
    <property type="nucleotide sequence ID" value="NZ_CP095063.1"/>
</dbReference>
<proteinExistence type="inferred from homology"/>
<comment type="similarity">
    <text evidence="2">Belongs to the glycosyltransferase 20 family.</text>
</comment>
<dbReference type="InterPro" id="IPR003337">
    <property type="entry name" value="Trehalose_PPase"/>
</dbReference>
<reference evidence="3" key="1">
    <citation type="submission" date="2022-04" db="EMBL/GenBank/DDBJ databases">
        <title>Hymenobacter sp. isolated from the air.</title>
        <authorList>
            <person name="Won M."/>
            <person name="Lee C.-M."/>
            <person name="Woen H.-Y."/>
            <person name="Kwon S.-W."/>
        </authorList>
    </citation>
    <scope>NUCLEOTIDE SEQUENCE</scope>
    <source>
        <strain evidence="3">5420S-77</strain>
        <plasmid evidence="3">unnamed2</plasmid>
    </source>
</reference>
<dbReference type="InterPro" id="IPR023214">
    <property type="entry name" value="HAD_sf"/>
</dbReference>